<dbReference type="CDD" id="cd07067">
    <property type="entry name" value="HP_PGM_like"/>
    <property type="match status" value="1"/>
</dbReference>
<organism evidence="1 2">
    <name type="scientific">Crateriforma conspicua</name>
    <dbReference type="NCBI Taxonomy" id="2527996"/>
    <lineage>
        <taxon>Bacteria</taxon>
        <taxon>Pseudomonadati</taxon>
        <taxon>Planctomycetota</taxon>
        <taxon>Planctomycetia</taxon>
        <taxon>Planctomycetales</taxon>
        <taxon>Planctomycetaceae</taxon>
        <taxon>Crateriforma</taxon>
    </lineage>
</organism>
<proteinExistence type="predicted"/>
<sequence>MDIPRLLLMRHAKSDWSDAGLDDHKRPLNRRGRHDAPRMADWVGQLGDLPDRILCSTATRARQTVDALVDRWDTSVDVIHTDELYLASPAGILGVIADSTGDAETLMVVGHNPGMATLASLLAGRPLEMPTAAIAVYSRSASTWDQIRDGSDVRCIGWMKPKAL</sequence>
<dbReference type="SMART" id="SM00855">
    <property type="entry name" value="PGAM"/>
    <property type="match status" value="1"/>
</dbReference>
<dbReference type="PANTHER" id="PTHR47623">
    <property type="entry name" value="OS09G0287300 PROTEIN"/>
    <property type="match status" value="1"/>
</dbReference>
<evidence type="ECO:0000313" key="2">
    <source>
        <dbReference type="Proteomes" id="UP000317238"/>
    </source>
</evidence>
<dbReference type="PANTHER" id="PTHR47623:SF1">
    <property type="entry name" value="OS09G0287300 PROTEIN"/>
    <property type="match status" value="1"/>
</dbReference>
<accession>A0A5C5XSK3</accession>
<dbReference type="Pfam" id="PF00300">
    <property type="entry name" value="His_Phos_1"/>
    <property type="match status" value="1"/>
</dbReference>
<dbReference type="RefSeq" id="WP_197204070.1">
    <property type="nucleotide sequence ID" value="NZ_SJPL01000002.1"/>
</dbReference>
<reference evidence="1 2" key="1">
    <citation type="submission" date="2019-02" db="EMBL/GenBank/DDBJ databases">
        <title>Deep-cultivation of Planctomycetes and their phenomic and genomic characterization uncovers novel biology.</title>
        <authorList>
            <person name="Wiegand S."/>
            <person name="Jogler M."/>
            <person name="Boedeker C."/>
            <person name="Pinto D."/>
            <person name="Vollmers J."/>
            <person name="Rivas-Marin E."/>
            <person name="Kohn T."/>
            <person name="Peeters S.H."/>
            <person name="Heuer A."/>
            <person name="Rast P."/>
            <person name="Oberbeckmann S."/>
            <person name="Bunk B."/>
            <person name="Jeske O."/>
            <person name="Meyerdierks A."/>
            <person name="Storesund J.E."/>
            <person name="Kallscheuer N."/>
            <person name="Luecker S."/>
            <person name="Lage O.M."/>
            <person name="Pohl T."/>
            <person name="Merkel B.J."/>
            <person name="Hornburger P."/>
            <person name="Mueller R.-W."/>
            <person name="Bruemmer F."/>
            <person name="Labrenz M."/>
            <person name="Spormann A.M."/>
            <person name="Op Den Camp H."/>
            <person name="Overmann J."/>
            <person name="Amann R."/>
            <person name="Jetten M.S.M."/>
            <person name="Mascher T."/>
            <person name="Medema M.H."/>
            <person name="Devos D.P."/>
            <person name="Kaster A.-K."/>
            <person name="Ovreas L."/>
            <person name="Rohde M."/>
            <person name="Galperin M.Y."/>
            <person name="Jogler C."/>
        </authorList>
    </citation>
    <scope>NUCLEOTIDE SEQUENCE [LARGE SCALE GENOMIC DNA]</scope>
    <source>
        <strain evidence="1 2">Pan14r</strain>
    </source>
</reference>
<dbReference type="AlphaFoldDB" id="A0A5C5XSK3"/>
<dbReference type="InterPro" id="IPR013078">
    <property type="entry name" value="His_Pase_superF_clade-1"/>
</dbReference>
<comment type="caution">
    <text evidence="1">The sequence shown here is derived from an EMBL/GenBank/DDBJ whole genome shotgun (WGS) entry which is preliminary data.</text>
</comment>
<evidence type="ECO:0000313" key="1">
    <source>
        <dbReference type="EMBL" id="TWT65511.1"/>
    </source>
</evidence>
<dbReference type="InterPro" id="IPR029033">
    <property type="entry name" value="His_PPase_superfam"/>
</dbReference>
<dbReference type="Gene3D" id="3.40.50.1240">
    <property type="entry name" value="Phosphoglycerate mutase-like"/>
    <property type="match status" value="1"/>
</dbReference>
<gene>
    <name evidence="1" type="ORF">Pan14r_50570</name>
</gene>
<dbReference type="EMBL" id="SJPL01000002">
    <property type="protein sequence ID" value="TWT65511.1"/>
    <property type="molecule type" value="Genomic_DNA"/>
</dbReference>
<dbReference type="Proteomes" id="UP000317238">
    <property type="component" value="Unassembled WGS sequence"/>
</dbReference>
<name>A0A5C5XSK3_9PLAN</name>
<protein>
    <submittedName>
        <fullName evidence="1">Phosphohistidine phosphatase</fullName>
    </submittedName>
</protein>
<dbReference type="SUPFAM" id="SSF53254">
    <property type="entry name" value="Phosphoglycerate mutase-like"/>
    <property type="match status" value="1"/>
</dbReference>
<keyword evidence="2" id="KW-1185">Reference proteome</keyword>